<evidence type="ECO:0000256" key="5">
    <source>
        <dbReference type="ARBA" id="ARBA00022723"/>
    </source>
</evidence>
<sequence length="620" mass="68694">MTVNDIKHARIKAWIEECVKMCEPDNVVVCDGSTAEYDRLMKKCVDAGLATPLAKKPNSFLFRSLPSDVARVESRTFISSVKEEDAGPTNHWIDPKELKATMKGLYTGCMHGRTMYVIPFCMGPLGSPIAKYGVELTDSEYVVLNMDIMTRAGEKVWEYFGTDGDFVPCLHSVGKPLNNGEKDNGVWPCADVEHKYISHFPEERLIWSYGSGYGGNALLGKKCFALRIATVIAREEGWLAEHMLILKLTNPQGEVKYVTGAFPSACGKTNLAMLIPTIPGWKVETVGDDIAWMKFGKDGRLYAINPEAGFFGVAPGTSAQSNKNALEAASKNTIFTNCALTEDGDVWWEGIGYPAKGKLVDWKGNTRDALPKDKSPKGEEFAHPNARFTAPAKQCPCIASDWESPEGVPISAILFGGRRPSTIPLVHQSRDWNHGVFLGSIVGSEITAASTIDASQVGKIRRDPFAILPFCGYNMGDYFQHWIDVGAAAAKRGKEDKLPKIFYVNWFRKDEDNKDLPGGFMWPGYGDNSRVLAWIFDRCDGKDNYVDTPIGFMPKEGALNLDGLDDVYKAQIPAITAVDKEGWLKECKDIRENHYPKFGKHLPKELSECLDDLESRLNKA</sequence>
<dbReference type="PANTHER" id="PTHR11561:SF0">
    <property type="entry name" value="PHOSPHOENOLPYRUVATE CARBOXYKINASE [GTP]-RELATED"/>
    <property type="match status" value="1"/>
</dbReference>
<feature type="domain" description="Phosphoenolpyruvate carboxykinase GTP-utilising N-terminal" evidence="13">
    <location>
        <begin position="14"/>
        <end position="234"/>
    </location>
</feature>
<dbReference type="SUPFAM" id="SSF68923">
    <property type="entry name" value="PEP carboxykinase N-terminal domain"/>
    <property type="match status" value="1"/>
</dbReference>
<dbReference type="Pfam" id="PF00821">
    <property type="entry name" value="PEPCK_GTP"/>
    <property type="match status" value="1"/>
</dbReference>
<name>F2NTF7_TRES6</name>
<dbReference type="InterPro" id="IPR018091">
    <property type="entry name" value="PEP_carboxykin_GTP_CS"/>
</dbReference>
<keyword evidence="6 11" id="KW-0547">Nucleotide-binding</keyword>
<dbReference type="EC" id="4.1.1.32" evidence="11"/>
<feature type="binding site" evidence="11">
    <location>
        <begin position="525"/>
        <end position="528"/>
    </location>
    <ligand>
        <name>GTP</name>
        <dbReference type="ChEBI" id="CHEBI:37565"/>
    </ligand>
</feature>
<dbReference type="GO" id="GO:0046327">
    <property type="term" value="P:glycerol biosynthetic process from pyruvate"/>
    <property type="evidence" value="ECO:0007669"/>
    <property type="project" value="TreeGrafter"/>
</dbReference>
<evidence type="ECO:0000313" key="14">
    <source>
        <dbReference type="EMBL" id="AEB14946.1"/>
    </source>
</evidence>
<dbReference type="PANTHER" id="PTHR11561">
    <property type="entry name" value="PHOSPHOENOLPYRUVATE CARBOXYKINASE"/>
    <property type="match status" value="1"/>
</dbReference>
<comment type="cofactor">
    <cofactor evidence="11">
        <name>Mn(2+)</name>
        <dbReference type="ChEBI" id="CHEBI:29035"/>
    </cofactor>
    <text evidence="11">Binds 1 Mn(2+) ion per subunit.</text>
</comment>
<evidence type="ECO:0000256" key="2">
    <source>
        <dbReference type="ARBA" id="ARBA00005796"/>
    </source>
</evidence>
<comment type="subcellular location">
    <subcellularLocation>
        <location evidence="11">Cytoplasm</location>
    </subcellularLocation>
</comment>
<dbReference type="GO" id="GO:0004613">
    <property type="term" value="F:phosphoenolpyruvate carboxykinase (GTP) activity"/>
    <property type="evidence" value="ECO:0007669"/>
    <property type="project" value="UniProtKB-UniRule"/>
</dbReference>
<organism evidence="14 15">
    <name type="scientific">Treponema succinifaciens (strain ATCC 33096 / DSM 2489 / 6091)</name>
    <dbReference type="NCBI Taxonomy" id="869209"/>
    <lineage>
        <taxon>Bacteria</taxon>
        <taxon>Pseudomonadati</taxon>
        <taxon>Spirochaetota</taxon>
        <taxon>Spirochaetia</taxon>
        <taxon>Spirochaetales</taxon>
        <taxon>Treponemataceae</taxon>
        <taxon>Treponema</taxon>
    </lineage>
</organism>
<dbReference type="Gene3D" id="3.90.228.20">
    <property type="match status" value="1"/>
</dbReference>
<dbReference type="FunFam" id="3.40.449.10:FF:000005">
    <property type="entry name" value="Phosphoenolpyruvate carboxykinase [GTP]"/>
    <property type="match status" value="1"/>
</dbReference>
<dbReference type="GO" id="GO:0005829">
    <property type="term" value="C:cytosol"/>
    <property type="evidence" value="ECO:0007669"/>
    <property type="project" value="TreeGrafter"/>
</dbReference>
<dbReference type="GO" id="GO:0071333">
    <property type="term" value="P:cellular response to glucose stimulus"/>
    <property type="evidence" value="ECO:0007669"/>
    <property type="project" value="TreeGrafter"/>
</dbReference>
<protein>
    <recommendedName>
        <fullName evidence="11">Phosphoenolpyruvate carboxykinase [GTP]</fullName>
        <shortName evidence="11">PEP carboxykinase</shortName>
        <shortName evidence="11">PEPCK</shortName>
        <ecNumber evidence="11">4.1.1.32</ecNumber>
    </recommendedName>
    <alternativeName>
        <fullName evidence="11">GTP-dependent phosphoenolpyruvate carboxykinase</fullName>
        <shortName evidence="11">GTP-PEPCK</shortName>
    </alternativeName>
</protein>
<evidence type="ECO:0000259" key="13">
    <source>
        <dbReference type="Pfam" id="PF17297"/>
    </source>
</evidence>
<dbReference type="GO" id="GO:0019543">
    <property type="term" value="P:propionate catabolic process"/>
    <property type="evidence" value="ECO:0007669"/>
    <property type="project" value="TreeGrafter"/>
</dbReference>
<keyword evidence="15" id="KW-1185">Reference proteome</keyword>
<evidence type="ECO:0000256" key="4">
    <source>
        <dbReference type="ARBA" id="ARBA00022432"/>
    </source>
</evidence>
<comment type="catalytic activity">
    <reaction evidence="11">
        <text>oxaloacetate + GTP = phosphoenolpyruvate + GDP + CO2</text>
        <dbReference type="Rhea" id="RHEA:10388"/>
        <dbReference type="ChEBI" id="CHEBI:16452"/>
        <dbReference type="ChEBI" id="CHEBI:16526"/>
        <dbReference type="ChEBI" id="CHEBI:37565"/>
        <dbReference type="ChEBI" id="CHEBI:58189"/>
        <dbReference type="ChEBI" id="CHEBI:58702"/>
        <dbReference type="EC" id="4.1.1.32"/>
    </reaction>
</comment>
<feature type="binding site" evidence="11">
    <location>
        <begin position="213"/>
        <end position="215"/>
    </location>
    <ligand>
        <name>substrate</name>
    </ligand>
</feature>
<feature type="binding site" evidence="11">
    <location>
        <position position="418"/>
    </location>
    <ligand>
        <name>GTP</name>
        <dbReference type="ChEBI" id="CHEBI:37565"/>
    </ligand>
</feature>
<dbReference type="InterPro" id="IPR035078">
    <property type="entry name" value="PEP_carboxykinase_GTP_N"/>
</dbReference>
<feature type="binding site" evidence="11">
    <location>
        <position position="289"/>
    </location>
    <ligand>
        <name>Mn(2+)</name>
        <dbReference type="ChEBI" id="CHEBI:29035"/>
    </ligand>
</feature>
<evidence type="ECO:0000256" key="9">
    <source>
        <dbReference type="ARBA" id="ARBA00023211"/>
    </source>
</evidence>
<keyword evidence="7 11" id="KW-0210">Decarboxylase</keyword>
<evidence type="ECO:0000256" key="11">
    <source>
        <dbReference type="HAMAP-Rule" id="MF_00452"/>
    </source>
</evidence>
<evidence type="ECO:0000256" key="1">
    <source>
        <dbReference type="ARBA" id="ARBA00004742"/>
    </source>
</evidence>
<dbReference type="HOGENOM" id="CLU_028872_1_1_12"/>
<dbReference type="InterPro" id="IPR008209">
    <property type="entry name" value="PEP_carboxykinase_GTP"/>
</dbReference>
<keyword evidence="5 11" id="KW-0479">Metal-binding</keyword>
<comment type="similarity">
    <text evidence="2 11">Belongs to the phosphoenolpyruvate carboxykinase [GTP] family.</text>
</comment>
<dbReference type="STRING" id="869209.Tresu_2076"/>
<dbReference type="Gene3D" id="3.40.449.10">
    <property type="entry name" value="Phosphoenolpyruvate Carboxykinase, domain 1"/>
    <property type="match status" value="1"/>
</dbReference>
<dbReference type="GO" id="GO:0042594">
    <property type="term" value="P:response to starvation"/>
    <property type="evidence" value="ECO:0007669"/>
    <property type="project" value="TreeGrafter"/>
</dbReference>
<evidence type="ECO:0000313" key="15">
    <source>
        <dbReference type="Proteomes" id="UP000006852"/>
    </source>
</evidence>
<feature type="binding site" evidence="11">
    <location>
        <position position="222"/>
    </location>
    <ligand>
        <name>Mn(2+)</name>
        <dbReference type="ChEBI" id="CHEBI:29035"/>
    </ligand>
</feature>
<reference evidence="14 15" key="1">
    <citation type="journal article" date="2011" name="Stand. Genomic Sci.">
        <title>Complete genome sequence of Treponema succinifaciens type strain (6091).</title>
        <authorList>
            <person name="Han C."/>
            <person name="Gronow S."/>
            <person name="Teshima H."/>
            <person name="Lapidus A."/>
            <person name="Nolan M."/>
            <person name="Lucas S."/>
            <person name="Hammon N."/>
            <person name="Deshpande S."/>
            <person name="Cheng J.F."/>
            <person name="Zeytun A."/>
            <person name="Tapia R."/>
            <person name="Goodwin L."/>
            <person name="Pitluck S."/>
            <person name="Liolios K."/>
            <person name="Pagani I."/>
            <person name="Ivanova N."/>
            <person name="Mavromatis K."/>
            <person name="Mikhailova N."/>
            <person name="Huntemann M."/>
            <person name="Pati A."/>
            <person name="Chen A."/>
            <person name="Palaniappan K."/>
            <person name="Land M."/>
            <person name="Hauser L."/>
            <person name="Brambilla E.M."/>
            <person name="Rohde M."/>
            <person name="Goker M."/>
            <person name="Woyke T."/>
            <person name="Bristow J."/>
            <person name="Eisen J.A."/>
            <person name="Markowitz V."/>
            <person name="Hugenholtz P."/>
            <person name="Kyrpides N.C."/>
            <person name="Klenk H.P."/>
            <person name="Detter J.C."/>
        </authorList>
    </citation>
    <scope>NUCLEOTIDE SEQUENCE [LARGE SCALE GENOMIC DNA]</scope>
    <source>
        <strain evidence="15">ATCC 33096 / DSM 2489 / 6091</strain>
    </source>
</reference>
<dbReference type="GO" id="GO:0033993">
    <property type="term" value="P:response to lipid"/>
    <property type="evidence" value="ECO:0007669"/>
    <property type="project" value="TreeGrafter"/>
</dbReference>
<dbReference type="GO" id="GO:0006094">
    <property type="term" value="P:gluconeogenesis"/>
    <property type="evidence" value="ECO:0007669"/>
    <property type="project" value="UniProtKB-UniRule"/>
</dbReference>
<keyword evidence="4 11" id="KW-0312">Gluconeogenesis</keyword>
<keyword evidence="8 11" id="KW-0342">GTP-binding</keyword>
<dbReference type="InterPro" id="IPR013035">
    <property type="entry name" value="PEP_carboxykinase_C"/>
</dbReference>
<keyword evidence="9 11" id="KW-0464">Manganese</keyword>
<dbReference type="UniPathway" id="UPA00138"/>
<evidence type="ECO:0000256" key="6">
    <source>
        <dbReference type="ARBA" id="ARBA00022741"/>
    </source>
</evidence>
<feature type="domain" description="Phosphoenolpyruvate carboxykinase C-terminal P-loop" evidence="12">
    <location>
        <begin position="238"/>
        <end position="616"/>
    </location>
</feature>
<dbReference type="PIRSF" id="PIRSF001348">
    <property type="entry name" value="PEP_carboxykinase_GTP"/>
    <property type="match status" value="1"/>
</dbReference>
<dbReference type="AlphaFoldDB" id="F2NTF7"/>
<dbReference type="InterPro" id="IPR035077">
    <property type="entry name" value="PEP_carboxykinase_GTP_C"/>
</dbReference>
<comment type="function">
    <text evidence="11">Catalyzes the conversion of oxaloacetate (OAA) to phosphoenolpyruvate (PEP), the rate-limiting step in the metabolic pathway that produces glucose from lactate and other precursors derived from the citric acid cycle.</text>
</comment>
<evidence type="ECO:0000256" key="8">
    <source>
        <dbReference type="ARBA" id="ARBA00023134"/>
    </source>
</evidence>
<feature type="binding site" evidence="11">
    <location>
        <position position="387"/>
    </location>
    <ligand>
        <name>GTP</name>
        <dbReference type="ChEBI" id="CHEBI:37565"/>
    </ligand>
</feature>
<dbReference type="Proteomes" id="UP000006852">
    <property type="component" value="Chromosome"/>
</dbReference>
<comment type="subunit">
    <text evidence="3 11">Monomer.</text>
</comment>
<keyword evidence="10 11" id="KW-0456">Lyase</keyword>
<evidence type="ECO:0000256" key="10">
    <source>
        <dbReference type="ARBA" id="ARBA00023239"/>
    </source>
</evidence>
<evidence type="ECO:0000256" key="7">
    <source>
        <dbReference type="ARBA" id="ARBA00022793"/>
    </source>
</evidence>
<dbReference type="Gene3D" id="2.170.8.10">
    <property type="entry name" value="Phosphoenolpyruvate Carboxykinase, domain 2"/>
    <property type="match status" value="1"/>
</dbReference>
<dbReference type="HAMAP" id="MF_00452">
    <property type="entry name" value="PEPCK_GTP"/>
    <property type="match status" value="1"/>
</dbReference>
<dbReference type="GO" id="GO:0005525">
    <property type="term" value="F:GTP binding"/>
    <property type="evidence" value="ECO:0007669"/>
    <property type="project" value="UniProtKB-UniRule"/>
</dbReference>
<dbReference type="NCBIfam" id="NF003253">
    <property type="entry name" value="PRK04210.1"/>
    <property type="match status" value="1"/>
</dbReference>
<dbReference type="eggNOG" id="COG1274">
    <property type="taxonomic scope" value="Bacteria"/>
</dbReference>
<dbReference type="GO" id="GO:0030145">
    <property type="term" value="F:manganese ion binding"/>
    <property type="evidence" value="ECO:0007669"/>
    <property type="project" value="UniProtKB-UniRule"/>
</dbReference>
<feature type="binding site" evidence="11">
    <location>
        <position position="264"/>
    </location>
    <ligand>
        <name>substrate</name>
    </ligand>
</feature>
<dbReference type="Pfam" id="PF17297">
    <property type="entry name" value="PEPCK_N"/>
    <property type="match status" value="1"/>
</dbReference>
<dbReference type="GO" id="GO:0006107">
    <property type="term" value="P:oxaloacetate metabolic process"/>
    <property type="evidence" value="ECO:0007669"/>
    <property type="project" value="TreeGrafter"/>
</dbReference>
<dbReference type="CDD" id="cd00819">
    <property type="entry name" value="PEPCK_GTP"/>
    <property type="match status" value="1"/>
</dbReference>
<dbReference type="PROSITE" id="PS00505">
    <property type="entry name" value="PEPCK_GTP"/>
    <property type="match status" value="1"/>
</dbReference>
<proteinExistence type="inferred from homology"/>
<feature type="binding site" evidence="11">
    <location>
        <position position="242"/>
    </location>
    <ligand>
        <name>Mn(2+)</name>
        <dbReference type="ChEBI" id="CHEBI:29035"/>
    </ligand>
</feature>
<dbReference type="InterPro" id="IPR008210">
    <property type="entry name" value="PEP_carboxykinase_N"/>
</dbReference>
<feature type="binding site" evidence="11">
    <location>
        <begin position="385"/>
        <end position="387"/>
    </location>
    <ligand>
        <name>substrate</name>
    </ligand>
</feature>
<evidence type="ECO:0000259" key="12">
    <source>
        <dbReference type="Pfam" id="PF00821"/>
    </source>
</evidence>
<dbReference type="EMBL" id="CP002631">
    <property type="protein sequence ID" value="AEB14946.1"/>
    <property type="molecule type" value="Genomic_DNA"/>
</dbReference>
<feature type="active site" evidence="11">
    <location>
        <position position="266"/>
    </location>
</feature>
<keyword evidence="11" id="KW-0963">Cytoplasm</keyword>
<gene>
    <name evidence="11" type="primary">pckG</name>
    <name evidence="14" type="ordered locus">Tresu_2076</name>
</gene>
<comment type="pathway">
    <text evidence="1 11">Carbohydrate biosynthesis; gluconeogenesis.</text>
</comment>
<evidence type="ECO:0000256" key="3">
    <source>
        <dbReference type="ARBA" id="ARBA00011245"/>
    </source>
</evidence>
<feature type="binding site" evidence="11">
    <location>
        <begin position="265"/>
        <end position="270"/>
    </location>
    <ligand>
        <name>GTP</name>
        <dbReference type="ChEBI" id="CHEBI:37565"/>
    </ligand>
</feature>
<feature type="binding site" evidence="11">
    <location>
        <position position="71"/>
    </location>
    <ligand>
        <name>substrate</name>
    </ligand>
</feature>
<dbReference type="OrthoDB" id="9758871at2"/>
<reference evidence="15" key="2">
    <citation type="submission" date="2011-04" db="EMBL/GenBank/DDBJ databases">
        <title>The complete genome of chromosome of Treponema succinifaciens DSM 2489.</title>
        <authorList>
            <person name="Lucas S."/>
            <person name="Copeland A."/>
            <person name="Lapidus A."/>
            <person name="Bruce D."/>
            <person name="Goodwin L."/>
            <person name="Pitluck S."/>
            <person name="Peters L."/>
            <person name="Kyrpides N."/>
            <person name="Mavromatis K."/>
            <person name="Ivanova N."/>
            <person name="Ovchinnikova G."/>
            <person name="Teshima H."/>
            <person name="Detter J.C."/>
            <person name="Tapia R."/>
            <person name="Han C."/>
            <person name="Land M."/>
            <person name="Hauser L."/>
            <person name="Markowitz V."/>
            <person name="Cheng J.-F."/>
            <person name="Hugenholtz P."/>
            <person name="Woyke T."/>
            <person name="Wu D."/>
            <person name="Gronow S."/>
            <person name="Wellnitz S."/>
            <person name="Brambilla E."/>
            <person name="Klenk H.-P."/>
            <person name="Eisen J.A."/>
        </authorList>
    </citation>
    <scope>NUCLEOTIDE SEQUENCE [LARGE SCALE GENOMIC DNA]</scope>
    <source>
        <strain evidence="15">ATCC 33096 / DSM 2489 / 6091</strain>
    </source>
</reference>
<dbReference type="SUPFAM" id="SSF53795">
    <property type="entry name" value="PEP carboxykinase-like"/>
    <property type="match status" value="1"/>
</dbReference>
<dbReference type="KEGG" id="tsu:Tresu_2076"/>
<accession>F2NTF7</accession>